<dbReference type="PANTHER" id="PTHR22603">
    <property type="entry name" value="CHOLINE/ETHANOALAMINE KINASE"/>
    <property type="match status" value="1"/>
</dbReference>
<protein>
    <submittedName>
        <fullName evidence="2">Phosphotransferase</fullName>
    </submittedName>
</protein>
<proteinExistence type="predicted"/>
<comment type="caution">
    <text evidence="2">The sequence shown here is derived from an EMBL/GenBank/DDBJ whole genome shotgun (WGS) entry which is preliminary data.</text>
</comment>
<reference evidence="3" key="1">
    <citation type="submission" date="2023-07" db="EMBL/GenBank/DDBJ databases">
        <title>Defluviimonas sediminis sp. nov., isolated from mangrove sediment.</title>
        <authorList>
            <person name="Liu L."/>
            <person name="Li J."/>
            <person name="Huang Y."/>
            <person name="Pan J."/>
            <person name="Li M."/>
        </authorList>
    </citation>
    <scope>NUCLEOTIDE SEQUENCE [LARGE SCALE GENOMIC DNA]</scope>
    <source>
        <strain evidence="3">FT324</strain>
    </source>
</reference>
<dbReference type="Pfam" id="PF01636">
    <property type="entry name" value="APH"/>
    <property type="match status" value="1"/>
</dbReference>
<dbReference type="RefSeq" id="WP_261497525.1">
    <property type="nucleotide sequence ID" value="NZ_JAOCQF010000005.1"/>
</dbReference>
<sequence>MTQQGLNTDAEERDRQIRAQDLASRHIFETPVDPSTIGIEPLAGMTNRNYLVTVNGQRFVVRIPGAGTEDYIDRKADEEAGRLTSSLGVNAPLVWYDPATGAQITRFVEGAVPMNPEILRDPRAVSEAALAFRTLHTCGKKLRNDFNEKTVAQEYLDLLSARNARMPDGYAQVQEEAEVIRSALRATAPELVPCHNDPAPENLVYTGTRAHILDWEFAGNNDPFWDIADLSVEAGFTEAQDRQFLEAYLGRLPTDGEYGRVMCYKALAFLLWTLWGCLQEANRNPRPAYQFKSYWDYAMDRFTRCQAIMRAPEFPALLEAVRRSVPATA</sequence>
<dbReference type="InterPro" id="IPR002575">
    <property type="entry name" value="Aminoglycoside_PTrfase"/>
</dbReference>
<evidence type="ECO:0000313" key="2">
    <source>
        <dbReference type="EMBL" id="MCT8331615.1"/>
    </source>
</evidence>
<dbReference type="Gene3D" id="3.30.200.20">
    <property type="entry name" value="Phosphorylase Kinase, domain 1"/>
    <property type="match status" value="1"/>
</dbReference>
<dbReference type="PANTHER" id="PTHR22603:SF66">
    <property type="entry name" value="ETHANOLAMINE KINASE"/>
    <property type="match status" value="1"/>
</dbReference>
<name>A0ABT2NRN8_9RHOB</name>
<dbReference type="CDD" id="cd05151">
    <property type="entry name" value="ChoK-like"/>
    <property type="match status" value="1"/>
</dbReference>
<accession>A0ABT2NRN8</accession>
<feature type="domain" description="Aminoglycoside phosphotransferase" evidence="1">
    <location>
        <begin position="41"/>
        <end position="249"/>
    </location>
</feature>
<organism evidence="2 3">
    <name type="scientific">Albidovulum sediminis</name>
    <dbReference type="NCBI Taxonomy" id="3066345"/>
    <lineage>
        <taxon>Bacteria</taxon>
        <taxon>Pseudomonadati</taxon>
        <taxon>Pseudomonadota</taxon>
        <taxon>Alphaproteobacteria</taxon>
        <taxon>Rhodobacterales</taxon>
        <taxon>Paracoccaceae</taxon>
        <taxon>Albidovulum</taxon>
    </lineage>
</organism>
<evidence type="ECO:0000259" key="1">
    <source>
        <dbReference type="Pfam" id="PF01636"/>
    </source>
</evidence>
<dbReference type="EMBL" id="JAOCQF010000005">
    <property type="protein sequence ID" value="MCT8331615.1"/>
    <property type="molecule type" value="Genomic_DNA"/>
</dbReference>
<keyword evidence="3" id="KW-1185">Reference proteome</keyword>
<dbReference type="Proteomes" id="UP001205601">
    <property type="component" value="Unassembled WGS sequence"/>
</dbReference>
<dbReference type="SUPFAM" id="SSF56112">
    <property type="entry name" value="Protein kinase-like (PK-like)"/>
    <property type="match status" value="1"/>
</dbReference>
<dbReference type="InterPro" id="IPR011009">
    <property type="entry name" value="Kinase-like_dom_sf"/>
</dbReference>
<gene>
    <name evidence="2" type="ORF">N5I32_19025</name>
</gene>
<evidence type="ECO:0000313" key="3">
    <source>
        <dbReference type="Proteomes" id="UP001205601"/>
    </source>
</evidence>
<dbReference type="Gene3D" id="3.90.1200.10">
    <property type="match status" value="1"/>
</dbReference>